<dbReference type="InterPro" id="IPR003870">
    <property type="entry name" value="DUF222"/>
</dbReference>
<dbReference type="EMBL" id="AP019307">
    <property type="protein sequence ID" value="BBH16494.1"/>
    <property type="molecule type" value="Genomic_DNA"/>
</dbReference>
<evidence type="ECO:0000313" key="3">
    <source>
        <dbReference type="Proteomes" id="UP000271573"/>
    </source>
</evidence>
<dbReference type="KEGG" id="nbe:Back2_07810"/>
<sequence>MSTPDAHPVLACVRSVRAALVDVADLDPTFMPTRDKAAALLAIGEALAAANALQARLLASAHELALDAGTRDVAAWLASTAHADHGSLRRTMELGRRLEAAPIVSAAFAEGRIDAQKADIILRTLEELPEETPRSLRDQAEAELVRRAPDFSPKALARLARHLEAVVDPDGADAAEGRALLREERSAWDKTSLRITPRFDGTARINGVIPEEAAHRLRTYLEAYTQPRKLEGEVVRTDQRMGRAFCDLVERIDPAGLPRHGGDTTTVMITVPLDDLRAELGTAAIGGLDSEGRLSAAEARRLACTADIIPAVLGSRSQILDLGRTQRLFSPAQRKALRTRFTTCQVEGCDVPSTWCDAHHEDPWSSGGRTDLRNALLVCGHHHRRLHDSRYSSTRSVDQVIVRLRR</sequence>
<evidence type="ECO:0000313" key="2">
    <source>
        <dbReference type="EMBL" id="BBH16494.1"/>
    </source>
</evidence>
<dbReference type="AlphaFoldDB" id="A0A3G9IZ75"/>
<evidence type="ECO:0000259" key="1">
    <source>
        <dbReference type="SMART" id="SM00507"/>
    </source>
</evidence>
<name>A0A3G9IZ75_9ACTN</name>
<dbReference type="CDD" id="cd00085">
    <property type="entry name" value="HNHc"/>
    <property type="match status" value="1"/>
</dbReference>
<organism evidence="2 3">
    <name type="scientific">Nocardioides baekrokdamisoli</name>
    <dbReference type="NCBI Taxonomy" id="1804624"/>
    <lineage>
        <taxon>Bacteria</taxon>
        <taxon>Bacillati</taxon>
        <taxon>Actinomycetota</taxon>
        <taxon>Actinomycetes</taxon>
        <taxon>Propionibacteriales</taxon>
        <taxon>Nocardioidaceae</taxon>
        <taxon>Nocardioides</taxon>
    </lineage>
</organism>
<keyword evidence="3" id="KW-1185">Reference proteome</keyword>
<dbReference type="InterPro" id="IPR003615">
    <property type="entry name" value="HNH_nuc"/>
</dbReference>
<feature type="domain" description="HNH nuclease" evidence="1">
    <location>
        <begin position="332"/>
        <end position="384"/>
    </location>
</feature>
<accession>A0A3G9IZ75</accession>
<dbReference type="Gene3D" id="1.10.30.50">
    <property type="match status" value="1"/>
</dbReference>
<proteinExistence type="predicted"/>
<dbReference type="SMART" id="SM00507">
    <property type="entry name" value="HNHc"/>
    <property type="match status" value="1"/>
</dbReference>
<gene>
    <name evidence="2" type="ORF">Back2_07810</name>
</gene>
<reference evidence="2 3" key="1">
    <citation type="submission" date="2018-11" db="EMBL/GenBank/DDBJ databases">
        <title>Complete genome sequence of Nocardioides baekrokdamisoli strain KCTC 39748.</title>
        <authorList>
            <person name="Kang S.W."/>
            <person name="Lee K.C."/>
            <person name="Kim K.K."/>
            <person name="Kim J.S."/>
            <person name="Kim D.S."/>
            <person name="Ko S.H."/>
            <person name="Yang S.H."/>
            <person name="Shin Y.K."/>
            <person name="Lee J.S."/>
        </authorList>
    </citation>
    <scope>NUCLEOTIDE SEQUENCE [LARGE SCALE GENOMIC DNA]</scope>
    <source>
        <strain evidence="2 3">KCTC 39748</strain>
    </source>
</reference>
<dbReference type="Pfam" id="PF02720">
    <property type="entry name" value="DUF222"/>
    <property type="match status" value="1"/>
</dbReference>
<dbReference type="Proteomes" id="UP000271573">
    <property type="component" value="Chromosome"/>
</dbReference>
<protein>
    <recommendedName>
        <fullName evidence="1">HNH nuclease domain-containing protein</fullName>
    </recommendedName>
</protein>